<evidence type="ECO:0000256" key="1">
    <source>
        <dbReference type="ARBA" id="ARBA00006484"/>
    </source>
</evidence>
<dbReference type="PANTHER" id="PTHR43976">
    <property type="entry name" value="SHORT CHAIN DEHYDROGENASE"/>
    <property type="match status" value="1"/>
</dbReference>
<dbReference type="InterPro" id="IPR051911">
    <property type="entry name" value="SDR_oxidoreductase"/>
</dbReference>
<keyword evidence="2" id="KW-0560">Oxidoreductase</keyword>
<feature type="domain" description="Ketoreductase" evidence="4">
    <location>
        <begin position="2"/>
        <end position="188"/>
    </location>
</feature>
<dbReference type="PRINTS" id="PR00081">
    <property type="entry name" value="GDHRDH"/>
</dbReference>
<sequence>MAAVLITGCSSGIGLETALAFARRGDHTYASMRNPEKAARLRERAAAENLEVEVLALDVTDDASVAAAVQLVEERHGAVDVLVNNAGITYAGAIEVTPIEQARAVMETNFWGVLRTIRAALPAMRARGGGVIVNVSSLAGRVWSVPYGGFYSASKAGIGSLSEALAGEVEQFGVRVVCIEPGSFATDVQTNAFNRELSEEDPYSADEAWLTRFMVRIAEAGGEPAVVADAIVAAVENPDTPLHALVGEEAEMAVDLAGKAGYEQWYPQFVQQAEHFAGPRPVKPVKPT</sequence>
<comment type="similarity">
    <text evidence="1 3">Belongs to the short-chain dehydrogenases/reductases (SDR) family.</text>
</comment>
<evidence type="ECO:0000256" key="3">
    <source>
        <dbReference type="RuleBase" id="RU000363"/>
    </source>
</evidence>
<reference evidence="5 6" key="1">
    <citation type="submission" date="2020-08" db="EMBL/GenBank/DDBJ databases">
        <title>Sequencing the genomes of 1000 actinobacteria strains.</title>
        <authorList>
            <person name="Klenk H.-P."/>
        </authorList>
    </citation>
    <scope>NUCLEOTIDE SEQUENCE [LARGE SCALE GENOMIC DNA]</scope>
    <source>
        <strain evidence="5 6">DSM 41654</strain>
    </source>
</reference>
<dbReference type="Pfam" id="PF00106">
    <property type="entry name" value="adh_short"/>
    <property type="match status" value="1"/>
</dbReference>
<gene>
    <name evidence="5" type="ORF">FHR34_000563</name>
</gene>
<dbReference type="InterPro" id="IPR002347">
    <property type="entry name" value="SDR_fam"/>
</dbReference>
<protein>
    <submittedName>
        <fullName evidence="5">NAD(P)-dependent dehydrogenase (Short-subunit alcohol dehydrogenase family)</fullName>
    </submittedName>
</protein>
<dbReference type="PROSITE" id="PS00061">
    <property type="entry name" value="ADH_SHORT"/>
    <property type="match status" value="1"/>
</dbReference>
<keyword evidence="6" id="KW-1185">Reference proteome</keyword>
<dbReference type="InterPro" id="IPR036291">
    <property type="entry name" value="NAD(P)-bd_dom_sf"/>
</dbReference>
<dbReference type="CDD" id="cd05374">
    <property type="entry name" value="17beta-HSD-like_SDR_c"/>
    <property type="match status" value="1"/>
</dbReference>
<organism evidence="5 6">
    <name type="scientific">Kitasatospora kifunensis</name>
    <name type="common">Streptomyces kifunensis</name>
    <dbReference type="NCBI Taxonomy" id="58351"/>
    <lineage>
        <taxon>Bacteria</taxon>
        <taxon>Bacillati</taxon>
        <taxon>Actinomycetota</taxon>
        <taxon>Actinomycetes</taxon>
        <taxon>Kitasatosporales</taxon>
        <taxon>Streptomycetaceae</taxon>
        <taxon>Kitasatospora</taxon>
    </lineage>
</organism>
<dbReference type="InterPro" id="IPR020904">
    <property type="entry name" value="Sc_DH/Rdtase_CS"/>
</dbReference>
<proteinExistence type="inferred from homology"/>
<dbReference type="RefSeq" id="WP_184933879.1">
    <property type="nucleotide sequence ID" value="NZ_JACHJV010000001.1"/>
</dbReference>
<dbReference type="PRINTS" id="PR00080">
    <property type="entry name" value="SDRFAMILY"/>
</dbReference>
<dbReference type="GO" id="GO:0016491">
    <property type="term" value="F:oxidoreductase activity"/>
    <property type="evidence" value="ECO:0007669"/>
    <property type="project" value="UniProtKB-KW"/>
</dbReference>
<dbReference type="Proteomes" id="UP000540506">
    <property type="component" value="Unassembled WGS sequence"/>
</dbReference>
<accession>A0A7W7VTM4</accession>
<evidence type="ECO:0000313" key="6">
    <source>
        <dbReference type="Proteomes" id="UP000540506"/>
    </source>
</evidence>
<dbReference type="AlphaFoldDB" id="A0A7W7VTM4"/>
<dbReference type="SUPFAM" id="SSF51735">
    <property type="entry name" value="NAD(P)-binding Rossmann-fold domains"/>
    <property type="match status" value="1"/>
</dbReference>
<dbReference type="Gene3D" id="3.40.50.720">
    <property type="entry name" value="NAD(P)-binding Rossmann-like Domain"/>
    <property type="match status" value="1"/>
</dbReference>
<dbReference type="InterPro" id="IPR057326">
    <property type="entry name" value="KR_dom"/>
</dbReference>
<comment type="caution">
    <text evidence="5">The sequence shown here is derived from an EMBL/GenBank/DDBJ whole genome shotgun (WGS) entry which is preliminary data.</text>
</comment>
<dbReference type="EMBL" id="JACHJV010000001">
    <property type="protein sequence ID" value="MBB4921570.1"/>
    <property type="molecule type" value="Genomic_DNA"/>
</dbReference>
<name>A0A7W7VTM4_KITKI</name>
<evidence type="ECO:0000256" key="2">
    <source>
        <dbReference type="ARBA" id="ARBA00023002"/>
    </source>
</evidence>
<evidence type="ECO:0000313" key="5">
    <source>
        <dbReference type="EMBL" id="MBB4921570.1"/>
    </source>
</evidence>
<evidence type="ECO:0000259" key="4">
    <source>
        <dbReference type="SMART" id="SM00822"/>
    </source>
</evidence>
<dbReference type="PANTHER" id="PTHR43976:SF16">
    <property type="entry name" value="SHORT-CHAIN DEHYDROGENASE_REDUCTASE FAMILY PROTEIN"/>
    <property type="match status" value="1"/>
</dbReference>
<dbReference type="SMART" id="SM00822">
    <property type="entry name" value="PKS_KR"/>
    <property type="match status" value="1"/>
</dbReference>